<protein>
    <submittedName>
        <fullName evidence="2">Uncharacterized protein</fullName>
    </submittedName>
</protein>
<feature type="signal peptide" evidence="1">
    <location>
        <begin position="1"/>
        <end position="27"/>
    </location>
</feature>
<dbReference type="AlphaFoldDB" id="A0A6S6SIX1"/>
<proteinExistence type="predicted"/>
<sequence length="90" mass="10116">MITKKMNITNLLTTCAIIALLTTSSHAKQGVYIVEPFSCEVALLNYHHLTETVKENNPPFVQTQLELSLRLTREELAEHSECNSTVSEVK</sequence>
<organism evidence="2">
    <name type="scientific">uncultured Sulfurovum sp</name>
    <dbReference type="NCBI Taxonomy" id="269237"/>
    <lineage>
        <taxon>Bacteria</taxon>
        <taxon>Pseudomonadati</taxon>
        <taxon>Campylobacterota</taxon>
        <taxon>Epsilonproteobacteria</taxon>
        <taxon>Campylobacterales</taxon>
        <taxon>Sulfurovaceae</taxon>
        <taxon>Sulfurovum</taxon>
        <taxon>environmental samples</taxon>
    </lineage>
</organism>
<gene>
    <name evidence="2" type="ORF">HELGO_WM3056</name>
</gene>
<evidence type="ECO:0000313" key="2">
    <source>
        <dbReference type="EMBL" id="CAA6805259.1"/>
    </source>
</evidence>
<accession>A0A6S6SIX1</accession>
<feature type="chain" id="PRO_5028214331" evidence="1">
    <location>
        <begin position="28"/>
        <end position="90"/>
    </location>
</feature>
<evidence type="ECO:0000256" key="1">
    <source>
        <dbReference type="SAM" id="SignalP"/>
    </source>
</evidence>
<dbReference type="EMBL" id="CACVAX010000013">
    <property type="protein sequence ID" value="CAA6805259.1"/>
    <property type="molecule type" value="Genomic_DNA"/>
</dbReference>
<keyword evidence="1" id="KW-0732">Signal</keyword>
<name>A0A6S6SIX1_9BACT</name>
<reference evidence="2" key="1">
    <citation type="submission" date="2020-01" db="EMBL/GenBank/DDBJ databases">
        <authorList>
            <person name="Meier V. D."/>
            <person name="Meier V D."/>
        </authorList>
    </citation>
    <scope>NUCLEOTIDE SEQUENCE</scope>
    <source>
        <strain evidence="2">HLG_WM_MAG_04</strain>
    </source>
</reference>